<reference evidence="4" key="1">
    <citation type="journal article" date="2014" name="Int. J. Syst. Evol. Microbiol.">
        <title>Complete genome sequence of Corynebacterium casei LMG S-19264T (=DSM 44701T), isolated from a smear-ripened cheese.</title>
        <authorList>
            <consortium name="US DOE Joint Genome Institute (JGI-PGF)"/>
            <person name="Walter F."/>
            <person name="Albersmeier A."/>
            <person name="Kalinowski J."/>
            <person name="Ruckert C."/>
        </authorList>
    </citation>
    <scope>NUCLEOTIDE SEQUENCE</scope>
    <source>
        <strain evidence="4">CGMCC 1.15493</strain>
    </source>
</reference>
<accession>A0A917D8V9</accession>
<dbReference type="PIRSF" id="PIRSF029163">
    <property type="entry name" value="Meth_DH_beta"/>
    <property type="match status" value="1"/>
</dbReference>
<evidence type="ECO:0000313" key="5">
    <source>
        <dbReference type="Proteomes" id="UP000613160"/>
    </source>
</evidence>
<feature type="disulfide bond" evidence="2">
    <location>
        <begin position="30"/>
        <end position="36"/>
    </location>
</feature>
<dbReference type="Pfam" id="PF02315">
    <property type="entry name" value="MDH"/>
    <property type="match status" value="1"/>
</dbReference>
<keyword evidence="5" id="KW-1185">Reference proteome</keyword>
<comment type="subunit">
    <text evidence="1">Heterotetramer composed of 2 alpha and 2 beta subunits.</text>
</comment>
<keyword evidence="1" id="KW-0560">Oxidoreductase</keyword>
<dbReference type="RefSeq" id="WP_188849549.1">
    <property type="nucleotide sequence ID" value="NZ_BMJJ01000002.1"/>
</dbReference>
<keyword evidence="2" id="KW-1015">Disulfide bond</keyword>
<comment type="function">
    <text evidence="1">Catalyzes the oxidation of primary alcohols including methanol.</text>
</comment>
<evidence type="ECO:0000256" key="1">
    <source>
        <dbReference type="PIRNR" id="PIRNR029163"/>
    </source>
</evidence>
<feature type="signal peptide" evidence="3">
    <location>
        <begin position="1"/>
        <end position="24"/>
    </location>
</feature>
<comment type="caution">
    <text evidence="4">The sequence shown here is derived from an EMBL/GenBank/DDBJ whole genome shotgun (WGS) entry which is preliminary data.</text>
</comment>
<organism evidence="4 5">
    <name type="scientific">Aureimonas glaciei</name>
    <dbReference type="NCBI Taxonomy" id="1776957"/>
    <lineage>
        <taxon>Bacteria</taxon>
        <taxon>Pseudomonadati</taxon>
        <taxon>Pseudomonadota</taxon>
        <taxon>Alphaproteobacteria</taxon>
        <taxon>Hyphomicrobiales</taxon>
        <taxon>Aurantimonadaceae</taxon>
        <taxon>Aureimonas</taxon>
    </lineage>
</organism>
<reference evidence="4" key="2">
    <citation type="submission" date="2020-09" db="EMBL/GenBank/DDBJ databases">
        <authorList>
            <person name="Sun Q."/>
            <person name="Zhou Y."/>
        </authorList>
    </citation>
    <scope>NUCLEOTIDE SEQUENCE</scope>
    <source>
        <strain evidence="4">CGMCC 1.15493</strain>
    </source>
</reference>
<dbReference type="InterPro" id="IPR036557">
    <property type="entry name" value="Meth_DH_bsu_sf"/>
</dbReference>
<keyword evidence="3" id="KW-0732">Signal</keyword>
<evidence type="ECO:0000256" key="2">
    <source>
        <dbReference type="PIRSR" id="PIRSR029163-50"/>
    </source>
</evidence>
<keyword evidence="1" id="KW-0485">Methanol utilization</keyword>
<dbReference type="EC" id="1.1.2.7" evidence="1"/>
<protein>
    <recommendedName>
        <fullName evidence="1">Methanol dehydrogenase [cytochrome c] subunit 2</fullName>
        <ecNumber evidence="1">1.1.2.7</ecNumber>
    </recommendedName>
    <alternativeName>
        <fullName evidence="1">MDH small subunit beta</fullName>
    </alternativeName>
    <alternativeName>
        <fullName evidence="1">MDH-associated peptide</fullName>
    </alternativeName>
    <alternativeName>
        <fullName evidence="1">MEDH</fullName>
    </alternativeName>
</protein>
<dbReference type="Gene3D" id="4.10.160.10">
    <property type="entry name" value="Methanol dehydrogenase, beta subunit"/>
    <property type="match status" value="1"/>
</dbReference>
<gene>
    <name evidence="4" type="ORF">GCM10011335_10820</name>
</gene>
<sequence length="97" mass="10587">MKTIIAALGALALSLGAFAPAALAYDGTVCKEAGSCWEPKPGYPEKVEGSEYDPQHDPMEVNKQAESIKEMEARNKQRVEHFAKTGEFVFDVAKITQ</sequence>
<dbReference type="GO" id="GO:0052933">
    <property type="term" value="F:alcohol dehydrogenase (cytochrome c(L)) activity"/>
    <property type="evidence" value="ECO:0007669"/>
    <property type="project" value="UniProtKB-UniRule"/>
</dbReference>
<comment type="catalytic activity">
    <reaction evidence="1">
        <text>2 Fe(III)-[cytochrome cL] + a primary alcohol = 2 Fe(II)-[cytochrome cL] + an aldehyde + 2 H(+)</text>
        <dbReference type="Rhea" id="RHEA:51004"/>
        <dbReference type="Rhea" id="RHEA-COMP:12863"/>
        <dbReference type="Rhea" id="RHEA-COMP:12864"/>
        <dbReference type="ChEBI" id="CHEBI:15378"/>
        <dbReference type="ChEBI" id="CHEBI:15734"/>
        <dbReference type="ChEBI" id="CHEBI:17478"/>
        <dbReference type="ChEBI" id="CHEBI:29033"/>
        <dbReference type="ChEBI" id="CHEBI:29034"/>
        <dbReference type="EC" id="1.1.2.7"/>
    </reaction>
</comment>
<feature type="chain" id="PRO_5037870145" description="Methanol dehydrogenase [cytochrome c] subunit 2" evidence="3">
    <location>
        <begin position="25"/>
        <end position="97"/>
    </location>
</feature>
<dbReference type="EMBL" id="BMJJ01000002">
    <property type="protein sequence ID" value="GGD09744.1"/>
    <property type="molecule type" value="Genomic_DNA"/>
</dbReference>
<evidence type="ECO:0000256" key="3">
    <source>
        <dbReference type="SAM" id="SignalP"/>
    </source>
</evidence>
<comment type="similarity">
    <text evidence="1">Belongs to the methanol dehydrogenase subunit 2 family.</text>
</comment>
<dbReference type="SUPFAM" id="SSF48666">
    <property type="entry name" value="Methanol dehydrogenase subunit"/>
    <property type="match status" value="1"/>
</dbReference>
<dbReference type="GO" id="GO:0004022">
    <property type="term" value="F:alcohol dehydrogenase (NAD+) activity"/>
    <property type="evidence" value="ECO:0007669"/>
    <property type="project" value="UniProtKB-UniRule"/>
</dbReference>
<dbReference type="Proteomes" id="UP000613160">
    <property type="component" value="Unassembled WGS sequence"/>
</dbReference>
<proteinExistence type="inferred from homology"/>
<evidence type="ECO:0000313" key="4">
    <source>
        <dbReference type="EMBL" id="GGD09744.1"/>
    </source>
</evidence>
<dbReference type="GO" id="GO:0015946">
    <property type="term" value="P:methanol oxidation"/>
    <property type="evidence" value="ECO:0007669"/>
    <property type="project" value="UniProtKB-UniRule"/>
</dbReference>
<name>A0A917D8V9_9HYPH</name>
<dbReference type="AlphaFoldDB" id="A0A917D8V9"/>
<dbReference type="InterPro" id="IPR003420">
    <property type="entry name" value="Meth_DH_bsu"/>
</dbReference>